<sequence>MSSLTIGLTGGIGSGKTVASDWFATQGITVVDADIVARKVVEVGQPALVEIAHVFGQQVILADGSLHRAYLRELIFNSTHAKKQLEQITHPIIRAEIIQQLAQAHSPYCILVSPLLFETDQHQLVQRTLLIDTSEELQQQRASARDQQSIEKISQIISAQMPRQEKQQRANDIVLNTGVIEQLYAQLQPLHQHYLTLVSM</sequence>
<organism evidence="7 8">
    <name type="scientific">Acinetobacter boissieri</name>
    <dbReference type="NCBI Taxonomy" id="1219383"/>
    <lineage>
        <taxon>Bacteria</taxon>
        <taxon>Pseudomonadati</taxon>
        <taxon>Pseudomonadota</taxon>
        <taxon>Gammaproteobacteria</taxon>
        <taxon>Moraxellales</taxon>
        <taxon>Moraxellaceae</taxon>
        <taxon>Acinetobacter</taxon>
    </lineage>
</organism>
<dbReference type="Gene3D" id="3.40.50.300">
    <property type="entry name" value="P-loop containing nucleotide triphosphate hydrolases"/>
    <property type="match status" value="1"/>
</dbReference>
<comment type="pathway">
    <text evidence="5">Cofactor biosynthesis; coenzyme A biosynthesis; CoA from (R)-pantothenate: step 5/5.</text>
</comment>
<keyword evidence="2 5" id="KW-0547">Nucleotide-binding</keyword>
<keyword evidence="8" id="KW-1185">Reference proteome</keyword>
<dbReference type="AlphaFoldDB" id="A0A1G6I1F4"/>
<dbReference type="GO" id="GO:0005737">
    <property type="term" value="C:cytoplasm"/>
    <property type="evidence" value="ECO:0007669"/>
    <property type="project" value="UniProtKB-SubCell"/>
</dbReference>
<keyword evidence="3 5" id="KW-0067">ATP-binding</keyword>
<evidence type="ECO:0000256" key="1">
    <source>
        <dbReference type="ARBA" id="ARBA00009018"/>
    </source>
</evidence>
<dbReference type="PROSITE" id="PS51219">
    <property type="entry name" value="DPCK"/>
    <property type="match status" value="1"/>
</dbReference>
<dbReference type="HAMAP" id="MF_00376">
    <property type="entry name" value="Dephospho_CoA_kinase"/>
    <property type="match status" value="1"/>
</dbReference>
<dbReference type="GO" id="GO:0005524">
    <property type="term" value="F:ATP binding"/>
    <property type="evidence" value="ECO:0007669"/>
    <property type="project" value="UniProtKB-UniRule"/>
</dbReference>
<evidence type="ECO:0000313" key="8">
    <source>
        <dbReference type="Proteomes" id="UP000242501"/>
    </source>
</evidence>
<evidence type="ECO:0000256" key="2">
    <source>
        <dbReference type="ARBA" id="ARBA00022741"/>
    </source>
</evidence>
<evidence type="ECO:0000313" key="7">
    <source>
        <dbReference type="EMBL" id="SDC00280.1"/>
    </source>
</evidence>
<dbReference type="PANTHER" id="PTHR10695">
    <property type="entry name" value="DEPHOSPHO-COA KINASE-RELATED"/>
    <property type="match status" value="1"/>
</dbReference>
<accession>A0A1G6I1F4</accession>
<dbReference type="UniPathway" id="UPA00241">
    <property type="reaction ID" value="UER00356"/>
</dbReference>
<name>A0A1G6I1F4_9GAMM</name>
<comment type="similarity">
    <text evidence="1 5">Belongs to the CoaE family.</text>
</comment>
<gene>
    <name evidence="5" type="primary">coaE</name>
    <name evidence="7" type="ORF">SAMN05421733_107165</name>
</gene>
<protein>
    <recommendedName>
        <fullName evidence="5 6">Dephospho-CoA kinase</fullName>
        <ecNumber evidence="5 6">2.7.1.24</ecNumber>
    </recommendedName>
    <alternativeName>
        <fullName evidence="5">Dephosphocoenzyme A kinase</fullName>
    </alternativeName>
</protein>
<dbReference type="GO" id="GO:0004140">
    <property type="term" value="F:dephospho-CoA kinase activity"/>
    <property type="evidence" value="ECO:0007669"/>
    <property type="project" value="UniProtKB-UniRule"/>
</dbReference>
<keyword evidence="5" id="KW-0808">Transferase</keyword>
<reference evidence="8" key="1">
    <citation type="submission" date="2016-09" db="EMBL/GenBank/DDBJ databases">
        <authorList>
            <person name="Varghese N."/>
            <person name="Submissions S."/>
        </authorList>
    </citation>
    <scope>NUCLEOTIDE SEQUENCE [LARGE SCALE GENOMIC DNA]</scope>
    <source>
        <strain evidence="8">ANC 4422</strain>
    </source>
</reference>
<comment type="function">
    <text evidence="5">Catalyzes the phosphorylation of the 3'-hydroxyl group of dephosphocoenzyme A to form coenzyme A.</text>
</comment>
<comment type="catalytic activity">
    <reaction evidence="5">
        <text>3'-dephospho-CoA + ATP = ADP + CoA + H(+)</text>
        <dbReference type="Rhea" id="RHEA:18245"/>
        <dbReference type="ChEBI" id="CHEBI:15378"/>
        <dbReference type="ChEBI" id="CHEBI:30616"/>
        <dbReference type="ChEBI" id="CHEBI:57287"/>
        <dbReference type="ChEBI" id="CHEBI:57328"/>
        <dbReference type="ChEBI" id="CHEBI:456216"/>
        <dbReference type="EC" id="2.7.1.24"/>
    </reaction>
</comment>
<dbReference type="EC" id="2.7.1.24" evidence="5 6"/>
<evidence type="ECO:0000256" key="5">
    <source>
        <dbReference type="HAMAP-Rule" id="MF_00376"/>
    </source>
</evidence>
<evidence type="ECO:0000256" key="3">
    <source>
        <dbReference type="ARBA" id="ARBA00022840"/>
    </source>
</evidence>
<dbReference type="EMBL" id="FMYL01000007">
    <property type="protein sequence ID" value="SDC00280.1"/>
    <property type="molecule type" value="Genomic_DNA"/>
</dbReference>
<evidence type="ECO:0000256" key="6">
    <source>
        <dbReference type="NCBIfam" id="TIGR00152"/>
    </source>
</evidence>
<dbReference type="PANTHER" id="PTHR10695:SF46">
    <property type="entry name" value="BIFUNCTIONAL COENZYME A SYNTHASE-RELATED"/>
    <property type="match status" value="1"/>
</dbReference>
<dbReference type="InterPro" id="IPR001977">
    <property type="entry name" value="Depp_CoAkinase"/>
</dbReference>
<dbReference type="GO" id="GO:0015937">
    <property type="term" value="P:coenzyme A biosynthetic process"/>
    <property type="evidence" value="ECO:0007669"/>
    <property type="project" value="UniProtKB-UniRule"/>
</dbReference>
<dbReference type="InterPro" id="IPR027417">
    <property type="entry name" value="P-loop_NTPase"/>
</dbReference>
<dbReference type="CDD" id="cd02022">
    <property type="entry name" value="DPCK"/>
    <property type="match status" value="1"/>
</dbReference>
<dbReference type="Proteomes" id="UP000242501">
    <property type="component" value="Unassembled WGS sequence"/>
</dbReference>
<comment type="subcellular location">
    <subcellularLocation>
        <location evidence="5">Cytoplasm</location>
    </subcellularLocation>
</comment>
<dbReference type="SUPFAM" id="SSF52540">
    <property type="entry name" value="P-loop containing nucleoside triphosphate hydrolases"/>
    <property type="match status" value="1"/>
</dbReference>
<evidence type="ECO:0000256" key="4">
    <source>
        <dbReference type="ARBA" id="ARBA00022993"/>
    </source>
</evidence>
<feature type="binding site" evidence="5">
    <location>
        <begin position="13"/>
        <end position="18"/>
    </location>
    <ligand>
        <name>ATP</name>
        <dbReference type="ChEBI" id="CHEBI:30616"/>
    </ligand>
</feature>
<keyword evidence="5" id="KW-0963">Cytoplasm</keyword>
<keyword evidence="4 5" id="KW-0173">Coenzyme A biosynthesis</keyword>
<dbReference type="OrthoDB" id="9812943at2"/>
<keyword evidence="5 7" id="KW-0418">Kinase</keyword>
<dbReference type="STRING" id="1219383.SAMN05421733_107165"/>
<dbReference type="Pfam" id="PF01121">
    <property type="entry name" value="CoaE"/>
    <property type="match status" value="1"/>
</dbReference>
<proteinExistence type="inferred from homology"/>
<dbReference type="RefSeq" id="WP_092748695.1">
    <property type="nucleotide sequence ID" value="NZ_FMYL01000007.1"/>
</dbReference>
<dbReference type="NCBIfam" id="TIGR00152">
    <property type="entry name" value="dephospho-CoA kinase"/>
    <property type="match status" value="1"/>
</dbReference>